<evidence type="ECO:0000313" key="1">
    <source>
        <dbReference type="EMBL" id="CAB4150026.1"/>
    </source>
</evidence>
<protein>
    <submittedName>
        <fullName evidence="2">Uncharacterized protein</fullName>
    </submittedName>
</protein>
<sequence length="64" mass="7166">MSHIDTTAFRFKLRGETAEQLSDRIAMWSRIQASSDHASKVRAKLLELTSAEIARRALPRPDGA</sequence>
<organism evidence="2">
    <name type="scientific">uncultured Caudovirales phage</name>
    <dbReference type="NCBI Taxonomy" id="2100421"/>
    <lineage>
        <taxon>Viruses</taxon>
        <taxon>Duplodnaviria</taxon>
        <taxon>Heunggongvirae</taxon>
        <taxon>Uroviricota</taxon>
        <taxon>Caudoviricetes</taxon>
        <taxon>Peduoviridae</taxon>
        <taxon>Maltschvirus</taxon>
        <taxon>Maltschvirus maltsch</taxon>
    </lineage>
</organism>
<dbReference type="EMBL" id="LR797038">
    <property type="protein sequence ID" value="CAB4183421.1"/>
    <property type="molecule type" value="Genomic_DNA"/>
</dbReference>
<evidence type="ECO:0000313" key="3">
    <source>
        <dbReference type="EMBL" id="CAB4213114.1"/>
    </source>
</evidence>
<reference evidence="2" key="1">
    <citation type="submission" date="2020-05" db="EMBL/GenBank/DDBJ databases">
        <authorList>
            <person name="Chiriac C."/>
            <person name="Salcher M."/>
            <person name="Ghai R."/>
            <person name="Kavagutti S V."/>
        </authorList>
    </citation>
    <scope>NUCLEOTIDE SEQUENCE</scope>
</reference>
<gene>
    <name evidence="2" type="ORF">UFOVP1081_61</name>
    <name evidence="3" type="ORF">UFOVP1433_62</name>
    <name evidence="1" type="ORF">UFOVP553_62</name>
</gene>
<accession>A0A6J5QPM5</accession>
<dbReference type="EMBL" id="LR797392">
    <property type="protein sequence ID" value="CAB4213114.1"/>
    <property type="molecule type" value="Genomic_DNA"/>
</dbReference>
<name>A0A6J5QPM5_9CAUD</name>
<proteinExistence type="predicted"/>
<dbReference type="EMBL" id="LR796529">
    <property type="protein sequence ID" value="CAB4150026.1"/>
    <property type="molecule type" value="Genomic_DNA"/>
</dbReference>
<evidence type="ECO:0000313" key="2">
    <source>
        <dbReference type="EMBL" id="CAB4183421.1"/>
    </source>
</evidence>